<dbReference type="EMBL" id="JBGFUD010002986">
    <property type="protein sequence ID" value="MFH4978218.1"/>
    <property type="molecule type" value="Genomic_DNA"/>
</dbReference>
<protein>
    <recommendedName>
        <fullName evidence="7">Midasin</fullName>
    </recommendedName>
</protein>
<organism evidence="5 6">
    <name type="scientific">Gnathostoma spinigerum</name>
    <dbReference type="NCBI Taxonomy" id="75299"/>
    <lineage>
        <taxon>Eukaryota</taxon>
        <taxon>Metazoa</taxon>
        <taxon>Ecdysozoa</taxon>
        <taxon>Nematoda</taxon>
        <taxon>Chromadorea</taxon>
        <taxon>Rhabditida</taxon>
        <taxon>Spirurina</taxon>
        <taxon>Gnathostomatomorpha</taxon>
        <taxon>Gnathostomatoidea</taxon>
        <taxon>Gnathostomatidae</taxon>
        <taxon>Gnathostoma</taxon>
    </lineage>
</organism>
<dbReference type="InterPro" id="IPR025662">
    <property type="entry name" value="Sigma_54_int_dom_ATP-bd_1"/>
</dbReference>
<evidence type="ECO:0000313" key="6">
    <source>
        <dbReference type="Proteomes" id="UP001608902"/>
    </source>
</evidence>
<keyword evidence="6" id="KW-1185">Reference proteome</keyword>
<feature type="domain" description="Midasin AAA lid" evidence="4">
    <location>
        <begin position="214"/>
        <end position="310"/>
    </location>
</feature>
<feature type="domain" description="ATPase dynein-related AAA" evidence="3">
    <location>
        <begin position="66"/>
        <end position="180"/>
    </location>
</feature>
<evidence type="ECO:0000256" key="2">
    <source>
        <dbReference type="ARBA" id="ARBA00022840"/>
    </source>
</evidence>
<dbReference type="PANTHER" id="PTHR48103">
    <property type="entry name" value="MIDASIN-RELATED"/>
    <property type="match status" value="1"/>
</dbReference>
<gene>
    <name evidence="5" type="ORF">AB6A40_004927</name>
</gene>
<dbReference type="CDD" id="cd00009">
    <property type="entry name" value="AAA"/>
    <property type="match status" value="1"/>
</dbReference>
<keyword evidence="2" id="KW-0067">ATP-binding</keyword>
<feature type="domain" description="ATPase dynein-related AAA" evidence="3">
    <location>
        <begin position="378"/>
        <end position="424"/>
    </location>
</feature>
<dbReference type="PANTHER" id="PTHR48103:SF2">
    <property type="entry name" value="MIDASIN"/>
    <property type="match status" value="1"/>
</dbReference>
<comment type="caution">
    <text evidence="5">The sequence shown here is derived from an EMBL/GenBank/DDBJ whole genome shotgun (WGS) entry which is preliminary data.</text>
</comment>
<evidence type="ECO:0008006" key="7">
    <source>
        <dbReference type="Google" id="ProtNLM"/>
    </source>
</evidence>
<proteinExistence type="predicted"/>
<name>A0ABD6EDY9_9BILA</name>
<dbReference type="InterPro" id="IPR040848">
    <property type="entry name" value="AAA_lid_7"/>
</dbReference>
<reference evidence="5 6" key="1">
    <citation type="submission" date="2024-08" db="EMBL/GenBank/DDBJ databases">
        <title>Gnathostoma spinigerum genome.</title>
        <authorList>
            <person name="Gonzalez-Bertolin B."/>
            <person name="Monzon S."/>
            <person name="Zaballos A."/>
            <person name="Jimenez P."/>
            <person name="Dekumyoy P."/>
            <person name="Varona S."/>
            <person name="Cuesta I."/>
            <person name="Sumanam S."/>
            <person name="Adisakwattana P."/>
            <person name="Gasser R.B."/>
            <person name="Hernandez-Gonzalez A."/>
            <person name="Young N.D."/>
            <person name="Perteguer M.J."/>
        </authorList>
    </citation>
    <scope>NUCLEOTIDE SEQUENCE [LARGE SCALE GENOMIC DNA]</scope>
    <source>
        <strain evidence="5">AL3</strain>
        <tissue evidence="5">Liver</tissue>
    </source>
</reference>
<dbReference type="AlphaFoldDB" id="A0ABD6EDY9"/>
<evidence type="ECO:0000256" key="1">
    <source>
        <dbReference type="ARBA" id="ARBA00022741"/>
    </source>
</evidence>
<dbReference type="InterPro" id="IPR011704">
    <property type="entry name" value="ATPase_dyneun-rel_AAA"/>
</dbReference>
<dbReference type="Pfam" id="PF17867">
    <property type="entry name" value="AAA_lid_7"/>
    <property type="match status" value="1"/>
</dbReference>
<dbReference type="SUPFAM" id="SSF52540">
    <property type="entry name" value="P-loop containing nucleoside triphosphate hydrolases"/>
    <property type="match status" value="2"/>
</dbReference>
<evidence type="ECO:0000313" key="5">
    <source>
        <dbReference type="EMBL" id="MFH4978218.1"/>
    </source>
</evidence>
<dbReference type="GO" id="GO:0005524">
    <property type="term" value="F:ATP binding"/>
    <property type="evidence" value="ECO:0007669"/>
    <property type="project" value="UniProtKB-KW"/>
</dbReference>
<dbReference type="PROSITE" id="PS00675">
    <property type="entry name" value="SIGMA54_INTERACT_1"/>
    <property type="match status" value="1"/>
</dbReference>
<sequence>MTLKRQKKRKLHHDVEASKDMSPCSSKVLRNNGDDMFVEADYVVSTPTRLEFIKQISIGLQQRQMVLVEGPIGCGKTTLVREIARARNLPLHIYQMGEQLDAKSLFGSFQCGEVPGDFTWKSSEFSKFLHERCMLLLEDIDTASPELISNLIDLCENRQIDLPVGGTIRLHDEVCIIVTIRTTGDSHSFWSSDRGAFLNKLPFHIKLPLFPDDELQQIIRMKYSRIAAFASTLISLFNNVCVRNSSTQKSSRRPLTNTDLFRACSRLNDLPDTSNSLAILTELIDVWAMHSLSAEDVFELSRIIADQLSINSDALEYHLSVRHPLISIQLDELSFGRAKLRRNKSALSNKNQLYPLGKTRDVCQMLERISICIERKEPVLLVGETGVGKTTLVQYICHHMNVVLHVVNFSQHTDATDLIGGYVCMDYITNSISYLCMFLGE</sequence>
<evidence type="ECO:0000259" key="3">
    <source>
        <dbReference type="Pfam" id="PF07728"/>
    </source>
</evidence>
<accession>A0ABD6EDY9</accession>
<dbReference type="Gene3D" id="3.40.50.300">
    <property type="entry name" value="P-loop containing nucleotide triphosphate hydrolases"/>
    <property type="match status" value="2"/>
</dbReference>
<dbReference type="Proteomes" id="UP001608902">
    <property type="component" value="Unassembled WGS sequence"/>
</dbReference>
<dbReference type="Pfam" id="PF07728">
    <property type="entry name" value="AAA_5"/>
    <property type="match status" value="2"/>
</dbReference>
<keyword evidence="1" id="KW-0547">Nucleotide-binding</keyword>
<dbReference type="InterPro" id="IPR027417">
    <property type="entry name" value="P-loop_NTPase"/>
</dbReference>
<evidence type="ECO:0000259" key="4">
    <source>
        <dbReference type="Pfam" id="PF17867"/>
    </source>
</evidence>